<name>A0A9P7BEG3_9ASCO</name>
<proteinExistence type="predicted"/>
<comment type="caution">
    <text evidence="1">The sequence shown here is derived from an EMBL/GenBank/DDBJ whole genome shotgun (WGS) entry which is preliminary data.</text>
</comment>
<accession>A0A9P7BEG3</accession>
<organism evidence="1 2">
    <name type="scientific">Pichia californica</name>
    <dbReference type="NCBI Taxonomy" id="460514"/>
    <lineage>
        <taxon>Eukaryota</taxon>
        <taxon>Fungi</taxon>
        <taxon>Dikarya</taxon>
        <taxon>Ascomycota</taxon>
        <taxon>Saccharomycotina</taxon>
        <taxon>Pichiomycetes</taxon>
        <taxon>Pichiales</taxon>
        <taxon>Pichiaceae</taxon>
        <taxon>Pichia</taxon>
    </lineage>
</organism>
<sequence length="59" mass="7176">RRAYFILIYLNPYHSKASHPYLIRLLRLKIQLYLQYGLQHHTTKHQSFALIDQELSLDH</sequence>
<evidence type="ECO:0000313" key="2">
    <source>
        <dbReference type="Proteomes" id="UP000697127"/>
    </source>
</evidence>
<dbReference type="Proteomes" id="UP000697127">
    <property type="component" value="Unassembled WGS sequence"/>
</dbReference>
<feature type="non-terminal residue" evidence="1">
    <location>
        <position position="59"/>
    </location>
</feature>
<dbReference type="AlphaFoldDB" id="A0A9P7BEG3"/>
<evidence type="ECO:0000313" key="1">
    <source>
        <dbReference type="EMBL" id="KAG0686343.1"/>
    </source>
</evidence>
<dbReference type="EMBL" id="PUHW01000585">
    <property type="protein sequence ID" value="KAG0686343.1"/>
    <property type="molecule type" value="Genomic_DNA"/>
</dbReference>
<gene>
    <name evidence="1" type="ORF">C6P40_004375</name>
</gene>
<protein>
    <submittedName>
        <fullName evidence="1">Uncharacterized protein</fullName>
    </submittedName>
</protein>
<keyword evidence="2" id="KW-1185">Reference proteome</keyword>
<reference evidence="1" key="1">
    <citation type="submission" date="2020-11" db="EMBL/GenBank/DDBJ databases">
        <title>Kefir isolates.</title>
        <authorList>
            <person name="Marcisauskas S."/>
            <person name="Kim Y."/>
            <person name="Blasche S."/>
        </authorList>
    </citation>
    <scope>NUCLEOTIDE SEQUENCE</scope>
    <source>
        <strain evidence="1">Olga-1</strain>
    </source>
</reference>
<feature type="non-terminal residue" evidence="1">
    <location>
        <position position="1"/>
    </location>
</feature>